<keyword evidence="3" id="KW-1185">Reference proteome</keyword>
<feature type="compositionally biased region" description="Acidic residues" evidence="1">
    <location>
        <begin position="182"/>
        <end position="199"/>
    </location>
</feature>
<proteinExistence type="predicted"/>
<evidence type="ECO:0000256" key="1">
    <source>
        <dbReference type="SAM" id="MobiDB-lite"/>
    </source>
</evidence>
<dbReference type="OrthoDB" id="496981at2759"/>
<feature type="region of interest" description="Disordered" evidence="1">
    <location>
        <begin position="166"/>
        <end position="219"/>
    </location>
</feature>
<organism evidence="2 3">
    <name type="scientific">Rhinocladiella mackenziei CBS 650.93</name>
    <dbReference type="NCBI Taxonomy" id="1442369"/>
    <lineage>
        <taxon>Eukaryota</taxon>
        <taxon>Fungi</taxon>
        <taxon>Dikarya</taxon>
        <taxon>Ascomycota</taxon>
        <taxon>Pezizomycotina</taxon>
        <taxon>Eurotiomycetes</taxon>
        <taxon>Chaetothyriomycetidae</taxon>
        <taxon>Chaetothyriales</taxon>
        <taxon>Herpotrichiellaceae</taxon>
        <taxon>Rhinocladiella</taxon>
    </lineage>
</organism>
<evidence type="ECO:0000313" key="3">
    <source>
        <dbReference type="Proteomes" id="UP000053617"/>
    </source>
</evidence>
<dbReference type="EMBL" id="KN847475">
    <property type="protein sequence ID" value="KIX09961.1"/>
    <property type="molecule type" value="Genomic_DNA"/>
</dbReference>
<feature type="compositionally biased region" description="Polar residues" evidence="1">
    <location>
        <begin position="203"/>
        <end position="213"/>
    </location>
</feature>
<dbReference type="VEuPathDB" id="FungiDB:Z518_01042"/>
<feature type="compositionally biased region" description="Polar residues" evidence="1">
    <location>
        <begin position="166"/>
        <end position="178"/>
    </location>
</feature>
<dbReference type="Proteomes" id="UP000053617">
    <property type="component" value="Unassembled WGS sequence"/>
</dbReference>
<reference evidence="2 3" key="1">
    <citation type="submission" date="2015-01" db="EMBL/GenBank/DDBJ databases">
        <title>The Genome Sequence of Rhinocladiella mackenzie CBS 650.93.</title>
        <authorList>
            <consortium name="The Broad Institute Genomics Platform"/>
            <person name="Cuomo C."/>
            <person name="de Hoog S."/>
            <person name="Gorbushina A."/>
            <person name="Stielow B."/>
            <person name="Teixiera M."/>
            <person name="Abouelleil A."/>
            <person name="Chapman S.B."/>
            <person name="Priest M."/>
            <person name="Young S.K."/>
            <person name="Wortman J."/>
            <person name="Nusbaum C."/>
            <person name="Birren B."/>
        </authorList>
    </citation>
    <scope>NUCLEOTIDE SEQUENCE [LARGE SCALE GENOMIC DNA]</scope>
    <source>
        <strain evidence="2 3">CBS 650.93</strain>
    </source>
</reference>
<gene>
    <name evidence="2" type="ORF">Z518_01042</name>
</gene>
<dbReference type="RefSeq" id="XP_013277097.1">
    <property type="nucleotide sequence ID" value="XM_013421643.1"/>
</dbReference>
<sequence length="219" mass="24595">MAARSLEVLEALAEESGSFSEVDRLWQTNTLHRLFWNRNPGNGDSSQAETLRLNISFLVQCEHVNVQSQDGIGNTALHLAAKYCLRHTNVDTLLHRGGRALANHASRGGKTPLHWTAQRHDLYDYYRDEIHGETIVRGEDGLHLFQFAYTTFDGVNTTALSYKNNTGIDARQSPSQRAITEGNDESDHDDWRDDTDSDVESPTFFSATSSRRNTLLDDG</sequence>
<dbReference type="SUPFAM" id="SSF48403">
    <property type="entry name" value="Ankyrin repeat"/>
    <property type="match status" value="1"/>
</dbReference>
<dbReference type="Gene3D" id="1.25.40.20">
    <property type="entry name" value="Ankyrin repeat-containing domain"/>
    <property type="match status" value="1"/>
</dbReference>
<dbReference type="GeneID" id="25289113"/>
<protein>
    <submittedName>
        <fullName evidence="2">Uncharacterized protein</fullName>
    </submittedName>
</protein>
<dbReference type="AlphaFoldDB" id="A0A0D2J2T5"/>
<accession>A0A0D2J2T5</accession>
<name>A0A0D2J2T5_9EURO</name>
<dbReference type="HOGENOM" id="CLU_1262147_0_0_1"/>
<evidence type="ECO:0000313" key="2">
    <source>
        <dbReference type="EMBL" id="KIX09961.1"/>
    </source>
</evidence>
<dbReference type="InterPro" id="IPR036770">
    <property type="entry name" value="Ankyrin_rpt-contain_sf"/>
</dbReference>